<name>A0A4V2JVN4_9MICR</name>
<protein>
    <submittedName>
        <fullName evidence="1">Uncharacterized protein</fullName>
    </submittedName>
</protein>
<organism evidence="1 2">
    <name type="scientific">Hamiltosporidium tvaerminnensis</name>
    <dbReference type="NCBI Taxonomy" id="1176355"/>
    <lineage>
        <taxon>Eukaryota</taxon>
        <taxon>Fungi</taxon>
        <taxon>Fungi incertae sedis</taxon>
        <taxon>Microsporidia</taxon>
        <taxon>Dubosqiidae</taxon>
        <taxon>Hamiltosporidium</taxon>
    </lineage>
</organism>
<evidence type="ECO:0000313" key="2">
    <source>
        <dbReference type="Proteomes" id="UP000292362"/>
    </source>
</evidence>
<dbReference type="VEuPathDB" id="MicrosporidiaDB:CWI37_0090p0050"/>
<proteinExistence type="predicted"/>
<comment type="caution">
    <text evidence="1">The sequence shown here is derived from an EMBL/GenBank/DDBJ whole genome shotgun (WGS) entry which is preliminary data.</text>
</comment>
<gene>
    <name evidence="1" type="ORF">CWI37_0090p0050</name>
</gene>
<sequence length="93" mass="10933">MPHSLLDILTTTLLKTGNKEEIVSVINKKLQEISSVTNRWEDQNNMSEDEYDKIFCQILKLEEEYEDRNVFWDAEGMSQHFNKSGKTIDHVEN</sequence>
<evidence type="ECO:0000313" key="1">
    <source>
        <dbReference type="EMBL" id="TBU04772.1"/>
    </source>
</evidence>
<dbReference type="EMBL" id="PITJ01000090">
    <property type="protein sequence ID" value="TBU04772.1"/>
    <property type="molecule type" value="Genomic_DNA"/>
</dbReference>
<reference evidence="1 2" key="1">
    <citation type="submission" date="2017-12" db="EMBL/GenBank/DDBJ databases">
        <authorList>
            <person name="Pombert J.-F."/>
            <person name="Haag K.L."/>
            <person name="Ebert D."/>
        </authorList>
    </citation>
    <scope>NUCLEOTIDE SEQUENCE [LARGE SCALE GENOMIC DNA]</scope>
    <source>
        <strain evidence="1">FI-OER-3-3</strain>
    </source>
</reference>
<dbReference type="Proteomes" id="UP000292362">
    <property type="component" value="Unassembled WGS sequence"/>
</dbReference>
<accession>A0A4V2JVN4</accession>
<dbReference type="AlphaFoldDB" id="A0A4V2JVN4"/>